<evidence type="ECO:0000256" key="4">
    <source>
        <dbReference type="ARBA" id="ARBA00022723"/>
    </source>
</evidence>
<dbReference type="KEGG" id="dvn:HQ394_15200"/>
<name>A0A7H1N3Z2_9PROT</name>
<evidence type="ECO:0000313" key="12">
    <source>
        <dbReference type="EMBL" id="QNT70428.1"/>
    </source>
</evidence>
<keyword evidence="5" id="KW-0732">Signal</keyword>
<evidence type="ECO:0000256" key="8">
    <source>
        <dbReference type="ARBA" id="ARBA00023049"/>
    </source>
</evidence>
<comment type="pathway">
    <text evidence="2">Cell wall biogenesis; cell wall polysaccharide biosynthesis.</text>
</comment>
<keyword evidence="7" id="KW-0862">Zinc</keyword>
<dbReference type="Pfam" id="PF05951">
    <property type="entry name" value="Peptidase_M15_2"/>
    <property type="match status" value="1"/>
</dbReference>
<keyword evidence="9" id="KW-0961">Cell wall biogenesis/degradation</keyword>
<keyword evidence="3" id="KW-0645">Protease</keyword>
<dbReference type="PANTHER" id="PTHR37425">
    <property type="match status" value="1"/>
</dbReference>
<dbReference type="EMBL" id="CP053923">
    <property type="protein sequence ID" value="QNT70428.1"/>
    <property type="molecule type" value="Genomic_DNA"/>
</dbReference>
<dbReference type="GO" id="GO:0071555">
    <property type="term" value="P:cell wall organization"/>
    <property type="evidence" value="ECO:0007669"/>
    <property type="project" value="UniProtKB-KW"/>
</dbReference>
<dbReference type="GO" id="GO:0046872">
    <property type="term" value="F:metal ion binding"/>
    <property type="evidence" value="ECO:0007669"/>
    <property type="project" value="UniProtKB-KW"/>
</dbReference>
<keyword evidence="8" id="KW-0482">Metalloprotease</keyword>
<keyword evidence="4" id="KW-0479">Metal-binding</keyword>
<comment type="similarity">
    <text evidence="10">Belongs to the peptidase M15 family.</text>
</comment>
<dbReference type="GO" id="GO:0008237">
    <property type="term" value="F:metallopeptidase activity"/>
    <property type="evidence" value="ECO:0007669"/>
    <property type="project" value="UniProtKB-KW"/>
</dbReference>
<proteinExistence type="inferred from homology"/>
<reference evidence="12 13" key="1">
    <citation type="submission" date="2020-05" db="EMBL/GenBank/DDBJ databases">
        <title>Complete closed genome sequence of Defluviicoccus vanus.</title>
        <authorList>
            <person name="Bessarab I."/>
            <person name="Arumugam K."/>
            <person name="Maszenan A.M."/>
            <person name="Seviour R.J."/>
            <person name="Williams R.B."/>
        </authorList>
    </citation>
    <scope>NUCLEOTIDE SEQUENCE [LARGE SCALE GENOMIC DNA]</scope>
    <source>
        <strain evidence="12 13">Ben 114</strain>
    </source>
</reference>
<dbReference type="InterPro" id="IPR010275">
    <property type="entry name" value="MepK"/>
</dbReference>
<evidence type="ECO:0000256" key="2">
    <source>
        <dbReference type="ARBA" id="ARBA00004776"/>
    </source>
</evidence>
<keyword evidence="13" id="KW-1185">Reference proteome</keyword>
<dbReference type="Gene3D" id="3.30.1380.10">
    <property type="match status" value="1"/>
</dbReference>
<evidence type="ECO:0000313" key="13">
    <source>
        <dbReference type="Proteomes" id="UP000516369"/>
    </source>
</evidence>
<dbReference type="InterPro" id="IPR009045">
    <property type="entry name" value="Zn_M74/Hedgehog-like"/>
</dbReference>
<dbReference type="AlphaFoldDB" id="A0A7H1N3Z2"/>
<accession>A0A7H1N3Z2</accession>
<keyword evidence="6" id="KW-0378">Hydrolase</keyword>
<evidence type="ECO:0000256" key="3">
    <source>
        <dbReference type="ARBA" id="ARBA00022670"/>
    </source>
</evidence>
<dbReference type="Proteomes" id="UP000516369">
    <property type="component" value="Chromosome"/>
</dbReference>
<evidence type="ECO:0000256" key="10">
    <source>
        <dbReference type="ARBA" id="ARBA00093448"/>
    </source>
</evidence>
<evidence type="ECO:0000256" key="11">
    <source>
        <dbReference type="ARBA" id="ARBA00093666"/>
    </source>
</evidence>
<comment type="cofactor">
    <cofactor evidence="1">
        <name>Zn(2+)</name>
        <dbReference type="ChEBI" id="CHEBI:29105"/>
    </cofactor>
</comment>
<evidence type="ECO:0000256" key="5">
    <source>
        <dbReference type="ARBA" id="ARBA00022729"/>
    </source>
</evidence>
<organism evidence="12 13">
    <name type="scientific">Defluviicoccus vanus</name>
    <dbReference type="NCBI Taxonomy" id="111831"/>
    <lineage>
        <taxon>Bacteria</taxon>
        <taxon>Pseudomonadati</taxon>
        <taxon>Pseudomonadota</taxon>
        <taxon>Alphaproteobacteria</taxon>
        <taxon>Rhodospirillales</taxon>
        <taxon>Rhodospirillaceae</taxon>
        <taxon>Defluviicoccus</taxon>
    </lineage>
</organism>
<dbReference type="PANTHER" id="PTHR37425:SF1">
    <property type="entry name" value="OUTER MEMBRANE PROTEIN"/>
    <property type="match status" value="1"/>
</dbReference>
<evidence type="ECO:0000256" key="1">
    <source>
        <dbReference type="ARBA" id="ARBA00001947"/>
    </source>
</evidence>
<dbReference type="GO" id="GO:0006508">
    <property type="term" value="P:proteolysis"/>
    <property type="evidence" value="ECO:0007669"/>
    <property type="project" value="UniProtKB-KW"/>
</dbReference>
<dbReference type="SUPFAM" id="SSF55166">
    <property type="entry name" value="Hedgehog/DD-peptidase"/>
    <property type="match status" value="1"/>
</dbReference>
<evidence type="ECO:0000256" key="9">
    <source>
        <dbReference type="ARBA" id="ARBA00023316"/>
    </source>
</evidence>
<evidence type="ECO:0000256" key="7">
    <source>
        <dbReference type="ARBA" id="ARBA00022833"/>
    </source>
</evidence>
<gene>
    <name evidence="12" type="ORF">HQ394_15200</name>
</gene>
<protein>
    <recommendedName>
        <fullName evidence="11">Murein endopeptidase K</fullName>
    </recommendedName>
</protein>
<evidence type="ECO:0000256" key="6">
    <source>
        <dbReference type="ARBA" id="ARBA00022801"/>
    </source>
</evidence>
<sequence>MTRIGSRVTSAGGVQKYRSARSLAFRHTHTDETLNLVYYENGRYLPGALEEINYLFRDFRTDEVKEIDPRLLDTLYAVRLRTETSEAYDILSAYRSPETNAMLRRTSWGVARNSLHIQGMAIDIRLADRDSRYIARAARDMGRGGVGLYIGANFVHLDSGSVRTWGAA</sequence>